<dbReference type="RefSeq" id="WP_015637339.1">
    <property type="nucleotide sequence ID" value="NC_021237.1"/>
</dbReference>
<proteinExistence type="predicted"/>
<organism evidence="1 2">
    <name type="scientific">Pseudomonas protegens (strain DSM 19095 / LMG 27888 / CFBP 6595 / CHA0)</name>
    <dbReference type="NCBI Taxonomy" id="1124983"/>
    <lineage>
        <taxon>Bacteria</taxon>
        <taxon>Pseudomonadati</taxon>
        <taxon>Pseudomonadota</taxon>
        <taxon>Gammaproteobacteria</taxon>
        <taxon>Pseudomonadales</taxon>
        <taxon>Pseudomonadaceae</taxon>
        <taxon>Pseudomonas</taxon>
    </lineage>
</organism>
<evidence type="ECO:0000313" key="1">
    <source>
        <dbReference type="EMBL" id="AGL87477.1"/>
    </source>
</evidence>
<dbReference type="HOGENOM" id="CLU_2864484_0_0_6"/>
<protein>
    <submittedName>
        <fullName evidence="1">Uncharacterized protein</fullName>
    </submittedName>
</protein>
<gene>
    <name evidence="1" type="ORF">PFLCHA0_c57490</name>
</gene>
<dbReference type="AlphaFoldDB" id="A0A2C9EUX2"/>
<name>A0A2C9EUX2_PSEPH</name>
<evidence type="ECO:0000313" key="2">
    <source>
        <dbReference type="Proteomes" id="UP000013940"/>
    </source>
</evidence>
<reference evidence="2" key="1">
    <citation type="journal article" date="2014" name="Genome Announc.">
        <title>Full-genome sequence of the plant growth-promoting bacterium Pseudomonas protegens CHA0.</title>
        <authorList>
            <person name="Jousset A."/>
            <person name="Schuldes J."/>
            <person name="Keel C."/>
            <person name="Maurhofer M."/>
            <person name="Daniel R."/>
            <person name="Scheu S."/>
            <person name="Thuermer A."/>
        </authorList>
    </citation>
    <scope>NUCLEOTIDE SEQUENCE [LARGE SCALE GENOMIC DNA]</scope>
    <source>
        <strain evidence="2">DSM 19095 / LMG 27888 / CFBP 6595 / CHA0</strain>
    </source>
</reference>
<sequence length="64" mass="6537">MPAALLARATGAFGSASSQFGNMGMFEVLFPKCLQRRVEAVVNGCGQATMAKTVSLADAGTSNP</sequence>
<dbReference type="GeneID" id="57478749"/>
<dbReference type="Proteomes" id="UP000013940">
    <property type="component" value="Chromosome"/>
</dbReference>
<dbReference type="EMBL" id="CP003190">
    <property type="protein sequence ID" value="AGL87477.1"/>
    <property type="molecule type" value="Genomic_DNA"/>
</dbReference>
<dbReference type="KEGG" id="pprc:PFLCHA0_c57490"/>
<accession>A0A2C9EUX2</accession>